<dbReference type="InterPro" id="IPR001650">
    <property type="entry name" value="Helicase_C-like"/>
</dbReference>
<evidence type="ECO:0000256" key="3">
    <source>
        <dbReference type="ARBA" id="ARBA00022806"/>
    </source>
</evidence>
<evidence type="ECO:0000259" key="5">
    <source>
        <dbReference type="PROSITE" id="PS51192"/>
    </source>
</evidence>
<evidence type="ECO:0000259" key="6">
    <source>
        <dbReference type="PROSITE" id="PS51194"/>
    </source>
</evidence>
<dbReference type="Proteomes" id="UP000823388">
    <property type="component" value="Chromosome 6N"/>
</dbReference>
<dbReference type="GO" id="GO:0003724">
    <property type="term" value="F:RNA helicase activity"/>
    <property type="evidence" value="ECO:0007669"/>
    <property type="project" value="TreeGrafter"/>
</dbReference>
<gene>
    <name evidence="7" type="ORF">PVAP13_6NG302700</name>
</gene>
<evidence type="ECO:0000256" key="4">
    <source>
        <dbReference type="ARBA" id="ARBA00022840"/>
    </source>
</evidence>
<dbReference type="AlphaFoldDB" id="A0A8T0R2V6"/>
<dbReference type="Pfam" id="PF00271">
    <property type="entry name" value="Helicase_C"/>
    <property type="match status" value="1"/>
</dbReference>
<name>A0A8T0R2V6_PANVG</name>
<dbReference type="CDD" id="cd18787">
    <property type="entry name" value="SF2_C_DEAD"/>
    <property type="match status" value="1"/>
</dbReference>
<dbReference type="PROSITE" id="PS51194">
    <property type="entry name" value="HELICASE_CTER"/>
    <property type="match status" value="1"/>
</dbReference>
<comment type="caution">
    <text evidence="7">The sequence shown here is derived from an EMBL/GenBank/DDBJ whole genome shotgun (WGS) entry which is preliminary data.</text>
</comment>
<keyword evidence="3" id="KW-0347">Helicase</keyword>
<reference evidence="7" key="1">
    <citation type="submission" date="2020-05" db="EMBL/GenBank/DDBJ databases">
        <title>WGS assembly of Panicum virgatum.</title>
        <authorList>
            <person name="Lovell J.T."/>
            <person name="Jenkins J."/>
            <person name="Shu S."/>
            <person name="Juenger T.E."/>
            <person name="Schmutz J."/>
        </authorList>
    </citation>
    <scope>NUCLEOTIDE SEQUENCE</scope>
    <source>
        <strain evidence="7">AP13</strain>
    </source>
</reference>
<dbReference type="SMART" id="SM00487">
    <property type="entry name" value="DEXDc"/>
    <property type="match status" value="1"/>
</dbReference>
<dbReference type="GO" id="GO:0005829">
    <property type="term" value="C:cytosol"/>
    <property type="evidence" value="ECO:0007669"/>
    <property type="project" value="TreeGrafter"/>
</dbReference>
<dbReference type="GO" id="GO:0005524">
    <property type="term" value="F:ATP binding"/>
    <property type="evidence" value="ECO:0007669"/>
    <property type="project" value="UniProtKB-KW"/>
</dbReference>
<organism evidence="7 8">
    <name type="scientific">Panicum virgatum</name>
    <name type="common">Blackwell switchgrass</name>
    <dbReference type="NCBI Taxonomy" id="38727"/>
    <lineage>
        <taxon>Eukaryota</taxon>
        <taxon>Viridiplantae</taxon>
        <taxon>Streptophyta</taxon>
        <taxon>Embryophyta</taxon>
        <taxon>Tracheophyta</taxon>
        <taxon>Spermatophyta</taxon>
        <taxon>Magnoliopsida</taxon>
        <taxon>Liliopsida</taxon>
        <taxon>Poales</taxon>
        <taxon>Poaceae</taxon>
        <taxon>PACMAD clade</taxon>
        <taxon>Panicoideae</taxon>
        <taxon>Panicodae</taxon>
        <taxon>Paniceae</taxon>
        <taxon>Panicinae</taxon>
        <taxon>Panicum</taxon>
        <taxon>Panicum sect. Hiantes</taxon>
    </lineage>
</organism>
<dbReference type="GO" id="GO:0016787">
    <property type="term" value="F:hydrolase activity"/>
    <property type="evidence" value="ECO:0007669"/>
    <property type="project" value="UniProtKB-KW"/>
</dbReference>
<dbReference type="InterPro" id="IPR011545">
    <property type="entry name" value="DEAD/DEAH_box_helicase_dom"/>
</dbReference>
<dbReference type="SMART" id="SM00490">
    <property type="entry name" value="HELICc"/>
    <property type="match status" value="1"/>
</dbReference>
<keyword evidence="8" id="KW-1185">Reference proteome</keyword>
<evidence type="ECO:0000313" key="8">
    <source>
        <dbReference type="Proteomes" id="UP000823388"/>
    </source>
</evidence>
<keyword evidence="4" id="KW-0067">ATP-binding</keyword>
<sequence length="364" mass="41047">MRRLGMEAANKDPGGGHTLCSQRDGLSLWRRRGRGRRPLLLFRSRKRCLSTAGLSSPACSRRPTRELAIQIAEQFEGLGAAIGLVCSVLVGGVDRIQQVISLARRPHIIVLDEADVLLDMEFEKSLDDILKIIPKERRTFLFSATMTGKVKKLQRACLRNPVKLKVSSKYSTVDTLREEFYLVPADDKDCCLVYILNKVTGSMVMIFTETRYSSRLLALMLRNLGFQAIFIHGKMSQDKRLGALNRFKSKGCNIITCTNVASRGLDIRGVDVVINYDIPSPKTARAGRSGYTVSLVNQYDAGQFKYIEWLLGKEISKHEVDDCELKILKECVCDSRRIALKVKGDGWKRPRSMRDDEDEMEGHD</sequence>
<feature type="domain" description="Helicase ATP-binding" evidence="5">
    <location>
        <begin position="63"/>
        <end position="164"/>
    </location>
</feature>
<protein>
    <submittedName>
        <fullName evidence="7">Uncharacterized protein</fullName>
    </submittedName>
</protein>
<evidence type="ECO:0000313" key="7">
    <source>
        <dbReference type="EMBL" id="KAG2579962.1"/>
    </source>
</evidence>
<keyword evidence="1" id="KW-0547">Nucleotide-binding</keyword>
<dbReference type="InterPro" id="IPR014001">
    <property type="entry name" value="Helicase_ATP-bd"/>
</dbReference>
<dbReference type="PANTHER" id="PTHR47959:SF24">
    <property type="entry name" value="ATP-DEPENDENT RNA HELICASE"/>
    <property type="match status" value="1"/>
</dbReference>
<accession>A0A8T0R2V6</accession>
<dbReference type="Pfam" id="PF00270">
    <property type="entry name" value="DEAD"/>
    <property type="match status" value="1"/>
</dbReference>
<evidence type="ECO:0000256" key="2">
    <source>
        <dbReference type="ARBA" id="ARBA00022801"/>
    </source>
</evidence>
<feature type="domain" description="Helicase C-terminal" evidence="6">
    <location>
        <begin position="191"/>
        <end position="331"/>
    </location>
</feature>
<dbReference type="PROSITE" id="PS51192">
    <property type="entry name" value="HELICASE_ATP_BIND_1"/>
    <property type="match status" value="1"/>
</dbReference>
<proteinExistence type="predicted"/>
<dbReference type="EMBL" id="CM029048">
    <property type="protein sequence ID" value="KAG2579962.1"/>
    <property type="molecule type" value="Genomic_DNA"/>
</dbReference>
<keyword evidence="2" id="KW-0378">Hydrolase</keyword>
<dbReference type="SUPFAM" id="SSF52540">
    <property type="entry name" value="P-loop containing nucleoside triphosphate hydrolases"/>
    <property type="match status" value="1"/>
</dbReference>
<dbReference type="GO" id="GO:0003676">
    <property type="term" value="F:nucleic acid binding"/>
    <property type="evidence" value="ECO:0007669"/>
    <property type="project" value="InterPro"/>
</dbReference>
<evidence type="ECO:0000256" key="1">
    <source>
        <dbReference type="ARBA" id="ARBA00022741"/>
    </source>
</evidence>
<dbReference type="Gene3D" id="3.40.50.300">
    <property type="entry name" value="P-loop containing nucleotide triphosphate hydrolases"/>
    <property type="match status" value="3"/>
</dbReference>
<dbReference type="PANTHER" id="PTHR47959">
    <property type="entry name" value="ATP-DEPENDENT RNA HELICASE RHLE-RELATED"/>
    <property type="match status" value="1"/>
</dbReference>
<dbReference type="InterPro" id="IPR027417">
    <property type="entry name" value="P-loop_NTPase"/>
</dbReference>
<dbReference type="InterPro" id="IPR050079">
    <property type="entry name" value="DEAD_box_RNA_helicase"/>
</dbReference>